<evidence type="ECO:0000313" key="1">
    <source>
        <dbReference type="EMBL" id="PRD12535.1"/>
    </source>
</evidence>
<gene>
    <name evidence="1" type="ORF">CQW29_25905</name>
</gene>
<keyword evidence="2" id="KW-1185">Reference proteome</keyword>
<dbReference type="Proteomes" id="UP000239181">
    <property type="component" value="Unassembled WGS sequence"/>
</dbReference>
<accession>A0A2S9I431</accession>
<dbReference type="AlphaFoldDB" id="A0A2S9I431"/>
<comment type="caution">
    <text evidence="1">The sequence shown here is derived from an EMBL/GenBank/DDBJ whole genome shotgun (WGS) entry which is preliminary data.</text>
</comment>
<organism evidence="1 2">
    <name type="scientific">Pantoea coffeiphila</name>
    <dbReference type="NCBI Taxonomy" id="1465635"/>
    <lineage>
        <taxon>Bacteria</taxon>
        <taxon>Pseudomonadati</taxon>
        <taxon>Pseudomonadota</taxon>
        <taxon>Gammaproteobacteria</taxon>
        <taxon>Enterobacterales</taxon>
        <taxon>Erwiniaceae</taxon>
        <taxon>Pantoea</taxon>
    </lineage>
</organism>
<protein>
    <submittedName>
        <fullName evidence="1">Uncharacterized protein</fullName>
    </submittedName>
</protein>
<name>A0A2S9I431_9GAMM</name>
<sequence length="76" mass="8593">MSYYIKPNRGERLAPLDDEKTVFQALVCAELEMCSGNAQERIVQYKASLAKAAKQSSASLLRQKLKGCLVRERQEM</sequence>
<reference evidence="1 2" key="1">
    <citation type="submission" date="2017-10" db="EMBL/GenBank/DDBJ databases">
        <title>Draft genome of two endophytic bacteria isolated from 'guarana' Paullinia cupana (Mart.) Ducke.</title>
        <authorList>
            <person name="Siqueira K.A."/>
            <person name="Liotti R.G."/>
            <person name="Mendes T.A."/>
            <person name="Soares M.A."/>
        </authorList>
    </citation>
    <scope>NUCLEOTIDE SEQUENCE [LARGE SCALE GENOMIC DNA]</scope>
    <source>
        <strain evidence="1 2">342</strain>
    </source>
</reference>
<proteinExistence type="predicted"/>
<dbReference type="RefSeq" id="WP_105595635.1">
    <property type="nucleotide sequence ID" value="NZ_PDET01000030.1"/>
</dbReference>
<dbReference type="EMBL" id="PDET01000030">
    <property type="protein sequence ID" value="PRD12535.1"/>
    <property type="molecule type" value="Genomic_DNA"/>
</dbReference>
<evidence type="ECO:0000313" key="2">
    <source>
        <dbReference type="Proteomes" id="UP000239181"/>
    </source>
</evidence>
<dbReference type="OrthoDB" id="9864978at2"/>